<evidence type="ECO:0000256" key="1">
    <source>
        <dbReference type="SAM" id="MobiDB-lite"/>
    </source>
</evidence>
<dbReference type="Proteomes" id="UP001596547">
    <property type="component" value="Unassembled WGS sequence"/>
</dbReference>
<organism evidence="3 4">
    <name type="scientific">Halomarina halobia</name>
    <dbReference type="NCBI Taxonomy" id="3033386"/>
    <lineage>
        <taxon>Archaea</taxon>
        <taxon>Methanobacteriati</taxon>
        <taxon>Methanobacteriota</taxon>
        <taxon>Stenosarchaea group</taxon>
        <taxon>Halobacteria</taxon>
        <taxon>Halobacteriales</taxon>
        <taxon>Natronomonadaceae</taxon>
        <taxon>Halomarina</taxon>
    </lineage>
</organism>
<evidence type="ECO:0000259" key="2">
    <source>
        <dbReference type="Pfam" id="PF03781"/>
    </source>
</evidence>
<dbReference type="InterPro" id="IPR042095">
    <property type="entry name" value="SUMF_sf"/>
</dbReference>
<gene>
    <name evidence="3" type="ORF">ACFQPE_15930</name>
</gene>
<evidence type="ECO:0000313" key="3">
    <source>
        <dbReference type="EMBL" id="MFC7318271.1"/>
    </source>
</evidence>
<accession>A0ABD6ACU5</accession>
<dbReference type="Gene3D" id="3.90.1580.10">
    <property type="entry name" value="paralog of FGE (formylglycine-generating enzyme)"/>
    <property type="match status" value="1"/>
</dbReference>
<keyword evidence="4" id="KW-1185">Reference proteome</keyword>
<feature type="region of interest" description="Disordered" evidence="1">
    <location>
        <begin position="1"/>
        <end position="44"/>
    </location>
</feature>
<dbReference type="EMBL" id="JBHTBF010000003">
    <property type="protein sequence ID" value="MFC7318271.1"/>
    <property type="molecule type" value="Genomic_DNA"/>
</dbReference>
<protein>
    <submittedName>
        <fullName evidence="3">Formylglycine-generating enzyme family protein</fullName>
    </submittedName>
</protein>
<dbReference type="InterPro" id="IPR016187">
    <property type="entry name" value="CTDL_fold"/>
</dbReference>
<dbReference type="PANTHER" id="PTHR23150:SF19">
    <property type="entry name" value="FORMYLGLYCINE-GENERATING ENZYME"/>
    <property type="match status" value="1"/>
</dbReference>
<dbReference type="GeneID" id="79317556"/>
<dbReference type="RefSeq" id="WP_276305938.1">
    <property type="nucleotide sequence ID" value="NZ_CP119993.1"/>
</dbReference>
<dbReference type="InterPro" id="IPR005532">
    <property type="entry name" value="SUMF_dom"/>
</dbReference>
<dbReference type="InterPro" id="IPR051043">
    <property type="entry name" value="Sulfatase_Mod_Factor_Kinase"/>
</dbReference>
<dbReference type="SUPFAM" id="SSF56436">
    <property type="entry name" value="C-type lectin-like"/>
    <property type="match status" value="1"/>
</dbReference>
<comment type="caution">
    <text evidence="3">The sequence shown here is derived from an EMBL/GenBank/DDBJ whole genome shotgun (WGS) entry which is preliminary data.</text>
</comment>
<proteinExistence type="predicted"/>
<dbReference type="AlphaFoldDB" id="A0ABD6ACU5"/>
<evidence type="ECO:0000313" key="4">
    <source>
        <dbReference type="Proteomes" id="UP001596547"/>
    </source>
</evidence>
<sequence length="335" mass="37367">MTDEEPACCGASRESDAAPSRGETAPLGDASDDAQTSDYSADASTDRMVHLDGGTFTMGTDDNVGFPQDGEGPAREVTVDPFFVDKYAVTNAEFLEFIRETGYTTDAEQYGWSFVFQDFVNDADREQVLQTVSEAPWWLAVSGASWFRTYGPSSDVVEEDLLTHPVTHVSWNDARAYTEWAGKRLPTEAEWEYAARGGLKGKRYPWGDQLTLDGEHRCNIWQGEFPENNTGEDGYLATAPVNEYKPNDYDLYNVAGNVWEWCADWFDAEYHTTDAYDLVNPTGPPEGDQRVMRGGSHLCHRSWCNRYRVAARSKNTPDSSTSNIGFRCVVDAAPE</sequence>
<dbReference type="Pfam" id="PF03781">
    <property type="entry name" value="FGE-sulfatase"/>
    <property type="match status" value="1"/>
</dbReference>
<dbReference type="PANTHER" id="PTHR23150">
    <property type="entry name" value="SULFATASE MODIFYING FACTOR 1, 2"/>
    <property type="match status" value="1"/>
</dbReference>
<feature type="domain" description="Sulfatase-modifying factor enzyme-like" evidence="2">
    <location>
        <begin position="45"/>
        <end position="329"/>
    </location>
</feature>
<name>A0ABD6ACU5_9EURY</name>
<feature type="compositionally biased region" description="Polar residues" evidence="1">
    <location>
        <begin position="33"/>
        <end position="43"/>
    </location>
</feature>
<reference evidence="3 4" key="1">
    <citation type="journal article" date="2019" name="Int. J. Syst. Evol. Microbiol.">
        <title>The Global Catalogue of Microorganisms (GCM) 10K type strain sequencing project: providing services to taxonomists for standard genome sequencing and annotation.</title>
        <authorList>
            <consortium name="The Broad Institute Genomics Platform"/>
            <consortium name="The Broad Institute Genome Sequencing Center for Infectious Disease"/>
            <person name="Wu L."/>
            <person name="Ma J."/>
        </authorList>
    </citation>
    <scope>NUCLEOTIDE SEQUENCE [LARGE SCALE GENOMIC DNA]</scope>
    <source>
        <strain evidence="3 4">PSR21</strain>
    </source>
</reference>